<dbReference type="Proteomes" id="UP001165083">
    <property type="component" value="Unassembled WGS sequence"/>
</dbReference>
<reference evidence="1" key="1">
    <citation type="submission" date="2023-04" db="EMBL/GenBank/DDBJ databases">
        <title>Phytophthora lilii NBRC 32176.</title>
        <authorList>
            <person name="Ichikawa N."/>
            <person name="Sato H."/>
            <person name="Tonouchi N."/>
        </authorList>
    </citation>
    <scope>NUCLEOTIDE SEQUENCE</scope>
    <source>
        <strain evidence="1">NBRC 32176</strain>
    </source>
</reference>
<dbReference type="EMBL" id="BSXW01000720">
    <property type="protein sequence ID" value="GMF28551.1"/>
    <property type="molecule type" value="Genomic_DNA"/>
</dbReference>
<accession>A0A9W6X3G9</accession>
<protein>
    <submittedName>
        <fullName evidence="1">Unnamed protein product</fullName>
    </submittedName>
</protein>
<dbReference type="AlphaFoldDB" id="A0A9W6X3G9"/>
<keyword evidence="2" id="KW-1185">Reference proteome</keyword>
<evidence type="ECO:0000313" key="2">
    <source>
        <dbReference type="Proteomes" id="UP001165083"/>
    </source>
</evidence>
<gene>
    <name evidence="1" type="ORF">Plil01_001203300</name>
</gene>
<organism evidence="1 2">
    <name type="scientific">Phytophthora lilii</name>
    <dbReference type="NCBI Taxonomy" id="2077276"/>
    <lineage>
        <taxon>Eukaryota</taxon>
        <taxon>Sar</taxon>
        <taxon>Stramenopiles</taxon>
        <taxon>Oomycota</taxon>
        <taxon>Peronosporomycetes</taxon>
        <taxon>Peronosporales</taxon>
        <taxon>Peronosporaceae</taxon>
        <taxon>Phytophthora</taxon>
    </lineage>
</organism>
<evidence type="ECO:0000313" key="1">
    <source>
        <dbReference type="EMBL" id="GMF28551.1"/>
    </source>
</evidence>
<comment type="caution">
    <text evidence="1">The sequence shown here is derived from an EMBL/GenBank/DDBJ whole genome shotgun (WGS) entry which is preliminary data.</text>
</comment>
<sequence>MLAYTAHTMYPVRKLTAALSMKKIMRYNERFVTTFQVAANGQFSGTLTSGVVNPKRVILYPMLLGTNSSSAGLGAFSTNPLLSPWDAAPAATSHFAAITNLQIVVGGVPQFQAPVNMDLRAIFARDCEAGIRRQSDFRNGVRSVFTAHLEPELPFLYSRRVATHGC</sequence>
<proteinExistence type="predicted"/>
<name>A0A9W6X3G9_9STRA</name>